<name>A0A067T951_GALM3</name>
<gene>
    <name evidence="1" type="ORF">GALMADRAFT_241834</name>
</gene>
<keyword evidence="2" id="KW-1185">Reference proteome</keyword>
<dbReference type="HOGENOM" id="CLU_3106484_0_0_1"/>
<dbReference type="AlphaFoldDB" id="A0A067T951"/>
<dbReference type="EMBL" id="KL142372">
    <property type="protein sequence ID" value="KDR79740.1"/>
    <property type="molecule type" value="Genomic_DNA"/>
</dbReference>
<proteinExistence type="predicted"/>
<reference evidence="2" key="1">
    <citation type="journal article" date="2014" name="Proc. Natl. Acad. Sci. U.S.A.">
        <title>Extensive sampling of basidiomycete genomes demonstrates inadequacy of the white-rot/brown-rot paradigm for wood decay fungi.</title>
        <authorList>
            <person name="Riley R."/>
            <person name="Salamov A.A."/>
            <person name="Brown D.W."/>
            <person name="Nagy L.G."/>
            <person name="Floudas D."/>
            <person name="Held B.W."/>
            <person name="Levasseur A."/>
            <person name="Lombard V."/>
            <person name="Morin E."/>
            <person name="Otillar R."/>
            <person name="Lindquist E.A."/>
            <person name="Sun H."/>
            <person name="LaButti K.M."/>
            <person name="Schmutz J."/>
            <person name="Jabbour D."/>
            <person name="Luo H."/>
            <person name="Baker S.E."/>
            <person name="Pisabarro A.G."/>
            <person name="Walton J.D."/>
            <person name="Blanchette R.A."/>
            <person name="Henrissat B."/>
            <person name="Martin F."/>
            <person name="Cullen D."/>
            <person name="Hibbett D.S."/>
            <person name="Grigoriev I.V."/>
        </authorList>
    </citation>
    <scope>NUCLEOTIDE SEQUENCE [LARGE SCALE GENOMIC DNA]</scope>
    <source>
        <strain evidence="2">CBS 339.88</strain>
    </source>
</reference>
<accession>A0A067T951</accession>
<evidence type="ECO:0000313" key="1">
    <source>
        <dbReference type="EMBL" id="KDR79740.1"/>
    </source>
</evidence>
<organism evidence="1 2">
    <name type="scientific">Galerina marginata (strain CBS 339.88)</name>
    <dbReference type="NCBI Taxonomy" id="685588"/>
    <lineage>
        <taxon>Eukaryota</taxon>
        <taxon>Fungi</taxon>
        <taxon>Dikarya</taxon>
        <taxon>Basidiomycota</taxon>
        <taxon>Agaricomycotina</taxon>
        <taxon>Agaricomycetes</taxon>
        <taxon>Agaricomycetidae</taxon>
        <taxon>Agaricales</taxon>
        <taxon>Agaricineae</taxon>
        <taxon>Strophariaceae</taxon>
        <taxon>Galerina</taxon>
    </lineage>
</organism>
<evidence type="ECO:0000313" key="2">
    <source>
        <dbReference type="Proteomes" id="UP000027222"/>
    </source>
</evidence>
<protein>
    <submittedName>
        <fullName evidence="1">Uncharacterized protein</fullName>
    </submittedName>
</protein>
<sequence>MMKAAGGGAHGGQDERSFSLSPIELMNSQATISFGINERECQNATHYDKGEM</sequence>
<dbReference type="Proteomes" id="UP000027222">
    <property type="component" value="Unassembled WGS sequence"/>
</dbReference>